<dbReference type="GO" id="GO:0008168">
    <property type="term" value="F:methyltransferase activity"/>
    <property type="evidence" value="ECO:0007669"/>
    <property type="project" value="UniProtKB-KW"/>
</dbReference>
<evidence type="ECO:0000259" key="2">
    <source>
        <dbReference type="Pfam" id="PF08241"/>
    </source>
</evidence>
<comment type="caution">
    <text evidence="3">The sequence shown here is derived from an EMBL/GenBank/DDBJ whole genome shotgun (WGS) entry which is preliminary data.</text>
</comment>
<dbReference type="SUPFAM" id="SSF53335">
    <property type="entry name" value="S-adenosyl-L-methionine-dependent methyltransferases"/>
    <property type="match status" value="1"/>
</dbReference>
<dbReference type="Pfam" id="PF08241">
    <property type="entry name" value="Methyltransf_11"/>
    <property type="match status" value="1"/>
</dbReference>
<accession>A0ABU3LEV2</accession>
<dbReference type="RefSeq" id="WP_349241504.1">
    <property type="nucleotide sequence ID" value="NZ_JAVTTO010000003.1"/>
</dbReference>
<dbReference type="Proteomes" id="UP001257277">
    <property type="component" value="Unassembled WGS sequence"/>
</dbReference>
<evidence type="ECO:0000313" key="3">
    <source>
        <dbReference type="EMBL" id="MDT7832244.1"/>
    </source>
</evidence>
<dbReference type="CDD" id="cd02440">
    <property type="entry name" value="AdoMet_MTases"/>
    <property type="match status" value="1"/>
</dbReference>
<dbReference type="GO" id="GO:0032259">
    <property type="term" value="P:methylation"/>
    <property type="evidence" value="ECO:0007669"/>
    <property type="project" value="UniProtKB-KW"/>
</dbReference>
<feature type="domain" description="Methyltransferase type 11" evidence="2">
    <location>
        <begin position="82"/>
        <end position="177"/>
    </location>
</feature>
<dbReference type="InterPro" id="IPR050447">
    <property type="entry name" value="Erg6_SMT_methyltransf"/>
</dbReference>
<dbReference type="Gene3D" id="3.40.50.150">
    <property type="entry name" value="Vaccinia Virus protein VP39"/>
    <property type="match status" value="1"/>
</dbReference>
<evidence type="ECO:0000256" key="1">
    <source>
        <dbReference type="ARBA" id="ARBA00022679"/>
    </source>
</evidence>
<organism evidence="3 4">
    <name type="scientific">Asprobacillus argus</name>
    <dbReference type="NCBI Taxonomy" id="3076534"/>
    <lineage>
        <taxon>Bacteria</taxon>
        <taxon>Pseudomonadati</taxon>
        <taxon>Bacteroidota</taxon>
        <taxon>Flavobacteriia</taxon>
        <taxon>Flavobacteriales</taxon>
        <taxon>Flavobacteriaceae</taxon>
        <taxon>Asprobacillus</taxon>
    </lineage>
</organism>
<dbReference type="PANTHER" id="PTHR44068:SF11">
    <property type="entry name" value="GERANYL DIPHOSPHATE 2-C-METHYLTRANSFERASE"/>
    <property type="match status" value="1"/>
</dbReference>
<dbReference type="PANTHER" id="PTHR44068">
    <property type="entry name" value="ZGC:194242"/>
    <property type="match status" value="1"/>
</dbReference>
<protein>
    <submittedName>
        <fullName evidence="3">Methyltransferase domain-containing protein</fullName>
    </submittedName>
</protein>
<name>A0ABU3LEV2_9FLAO</name>
<dbReference type="EMBL" id="JAVTTO010000003">
    <property type="protein sequence ID" value="MDT7832244.1"/>
    <property type="molecule type" value="Genomic_DNA"/>
</dbReference>
<evidence type="ECO:0000313" key="4">
    <source>
        <dbReference type="Proteomes" id="UP001257277"/>
    </source>
</evidence>
<dbReference type="InterPro" id="IPR013216">
    <property type="entry name" value="Methyltransf_11"/>
</dbReference>
<keyword evidence="3" id="KW-0489">Methyltransferase</keyword>
<keyword evidence="4" id="KW-1185">Reference proteome</keyword>
<keyword evidence="1" id="KW-0808">Transferase</keyword>
<reference evidence="3 4" key="1">
    <citation type="submission" date="2023-09" db="EMBL/GenBank/DDBJ databases">
        <title>Novel taxa isolated from Blanes Bay.</title>
        <authorList>
            <person name="Rey-Velasco X."/>
            <person name="Lucena T."/>
        </authorList>
    </citation>
    <scope>NUCLEOTIDE SEQUENCE [LARGE SCALE GENOMIC DNA]</scope>
    <source>
        <strain evidence="3 4">S356</strain>
    </source>
</reference>
<proteinExistence type="predicted"/>
<gene>
    <name evidence="3" type="ORF">RQM59_07620</name>
</gene>
<sequence length="294" mass="33453">MEITTTFEIKKESQRISIEGKISDFYDKATEDYRFWSKDLNMHFGYYIPFKTNFLKRDTMLNAMNAHLFSLLDIQNKKSHVVDLGCGMGATMKYGISRSPNLAVTGYTISEFQVKFGHKFLNSERASIMNADYRNTKALDSSYDGALAIESFCHSGCSIKALKESHRILKSGANLVIADAFGKKSKDEMNFLSQKVYDGLCKSWNLKKLGNIEKVKVQLEEIGFKDVSVKNVWYRVAPSVLHVPFAIMGFVIKRLLKNQPLKKESKENLKGSFYALLTALCLQDFGYYIITAKK</sequence>
<dbReference type="InterPro" id="IPR029063">
    <property type="entry name" value="SAM-dependent_MTases_sf"/>
</dbReference>